<dbReference type="InterPro" id="IPR024791">
    <property type="entry name" value="Cyt_c/ubiquinol_Oxase_su3"/>
</dbReference>
<dbReference type="Gene3D" id="1.20.120.80">
    <property type="entry name" value="Cytochrome c oxidase, subunit III, four-helix bundle"/>
    <property type="match status" value="1"/>
</dbReference>
<evidence type="ECO:0000256" key="2">
    <source>
        <dbReference type="ARBA" id="ARBA00010581"/>
    </source>
</evidence>
<evidence type="ECO:0000256" key="6">
    <source>
        <dbReference type="RuleBase" id="RU003376"/>
    </source>
</evidence>
<evidence type="ECO:0000256" key="4">
    <source>
        <dbReference type="ARBA" id="ARBA00022989"/>
    </source>
</evidence>
<keyword evidence="5 7" id="KW-0472">Membrane</keyword>
<evidence type="ECO:0000256" key="7">
    <source>
        <dbReference type="SAM" id="Phobius"/>
    </source>
</evidence>
<evidence type="ECO:0000256" key="1">
    <source>
        <dbReference type="ARBA" id="ARBA00004141"/>
    </source>
</evidence>
<reference evidence="9" key="1">
    <citation type="submission" date="2022-08" db="EMBL/GenBank/DDBJ databases">
        <authorList>
            <person name="Li F."/>
        </authorList>
    </citation>
    <scope>NUCLEOTIDE SEQUENCE</scope>
    <source>
        <strain evidence="9">MQZ15Z-1</strain>
    </source>
</reference>
<feature type="domain" description="Heme-copper oxidase subunit III family profile" evidence="8">
    <location>
        <begin position="23"/>
        <end position="211"/>
    </location>
</feature>
<accession>A0A9X2T2N0</accession>
<dbReference type="RefSeq" id="WP_258730935.1">
    <property type="nucleotide sequence ID" value="NZ_JANTHZ010000001.1"/>
</dbReference>
<evidence type="ECO:0000256" key="3">
    <source>
        <dbReference type="ARBA" id="ARBA00022692"/>
    </source>
</evidence>
<dbReference type="AlphaFoldDB" id="A0A9X2T2N0"/>
<dbReference type="InterPro" id="IPR035973">
    <property type="entry name" value="Cyt_c_oxidase_su3-like_sf"/>
</dbReference>
<dbReference type="SUPFAM" id="SSF81452">
    <property type="entry name" value="Cytochrome c oxidase subunit III-like"/>
    <property type="match status" value="1"/>
</dbReference>
<keyword evidence="3 6" id="KW-0812">Transmembrane</keyword>
<dbReference type="PANTHER" id="PTHR11403:SF6">
    <property type="entry name" value="NITRIC OXIDE REDUCTASE SUBUNIT E"/>
    <property type="match status" value="1"/>
</dbReference>
<dbReference type="Pfam" id="PF00510">
    <property type="entry name" value="COX3"/>
    <property type="match status" value="1"/>
</dbReference>
<dbReference type="InterPro" id="IPR013833">
    <property type="entry name" value="Cyt_c_oxidase_su3_a-hlx"/>
</dbReference>
<organism evidence="9 10">
    <name type="scientific">Ancylobacter mangrovi</name>
    <dbReference type="NCBI Taxonomy" id="2972472"/>
    <lineage>
        <taxon>Bacteria</taxon>
        <taxon>Pseudomonadati</taxon>
        <taxon>Pseudomonadota</taxon>
        <taxon>Alphaproteobacteria</taxon>
        <taxon>Hyphomicrobiales</taxon>
        <taxon>Xanthobacteraceae</taxon>
        <taxon>Ancylobacter</taxon>
    </lineage>
</organism>
<comment type="similarity">
    <text evidence="2 6">Belongs to the cytochrome c oxidase subunit 3 family.</text>
</comment>
<comment type="subcellular location">
    <subcellularLocation>
        <location evidence="6">Cell membrane</location>
        <topology evidence="6">Multi-pass membrane protein</topology>
    </subcellularLocation>
    <subcellularLocation>
        <location evidence="1">Membrane</location>
        <topology evidence="1">Multi-pass membrane protein</topology>
    </subcellularLocation>
</comment>
<dbReference type="InterPro" id="IPR000298">
    <property type="entry name" value="Cyt_c_oxidase-like_su3"/>
</dbReference>
<proteinExistence type="inferred from homology"/>
<feature type="transmembrane region" description="Helical" evidence="7">
    <location>
        <begin position="61"/>
        <end position="87"/>
    </location>
</feature>
<dbReference type="GO" id="GO:0019646">
    <property type="term" value="P:aerobic electron transport chain"/>
    <property type="evidence" value="ECO:0007669"/>
    <property type="project" value="InterPro"/>
</dbReference>
<name>A0A9X2T2N0_9HYPH</name>
<dbReference type="GO" id="GO:0005886">
    <property type="term" value="C:plasma membrane"/>
    <property type="evidence" value="ECO:0007669"/>
    <property type="project" value="UniProtKB-SubCell"/>
</dbReference>
<dbReference type="GO" id="GO:0004129">
    <property type="term" value="F:cytochrome-c oxidase activity"/>
    <property type="evidence" value="ECO:0007669"/>
    <property type="project" value="InterPro"/>
</dbReference>
<feature type="transmembrane region" description="Helical" evidence="7">
    <location>
        <begin position="94"/>
        <end position="115"/>
    </location>
</feature>
<evidence type="ECO:0000313" key="9">
    <source>
        <dbReference type="EMBL" id="MCS0493986.1"/>
    </source>
</evidence>
<evidence type="ECO:0000256" key="5">
    <source>
        <dbReference type="ARBA" id="ARBA00023136"/>
    </source>
</evidence>
<comment type="caution">
    <text evidence="9">The sequence shown here is derived from an EMBL/GenBank/DDBJ whole genome shotgun (WGS) entry which is preliminary data.</text>
</comment>
<sequence length="211" mass="22864">MSERIELHEPFSDAAQQHEAGMLGMYVFLGTEMMLFGGVFAVIFVTRALHPAEFVAASQKLHVFIGALNTGVLLTSSFAVALAVAFARAARARLAAGLLVAAAGLGLVFLGLKAFEYTLEIHEGLLPLFSRPANFSGPVEHLFMNLYLVATSLHAIHMTIGVVLLTGLAWRIARGGVPLPGRVALVENSGLYWHFVDVIWVFLYPALYLAR</sequence>
<dbReference type="Proteomes" id="UP001151088">
    <property type="component" value="Unassembled WGS sequence"/>
</dbReference>
<evidence type="ECO:0000313" key="10">
    <source>
        <dbReference type="Proteomes" id="UP001151088"/>
    </source>
</evidence>
<evidence type="ECO:0000259" key="8">
    <source>
        <dbReference type="PROSITE" id="PS50253"/>
    </source>
</evidence>
<feature type="transmembrane region" description="Helical" evidence="7">
    <location>
        <begin position="191"/>
        <end position="210"/>
    </location>
</feature>
<keyword evidence="4 7" id="KW-1133">Transmembrane helix</keyword>
<feature type="transmembrane region" description="Helical" evidence="7">
    <location>
        <begin position="26"/>
        <end position="49"/>
    </location>
</feature>
<dbReference type="EMBL" id="JANTHZ010000001">
    <property type="protein sequence ID" value="MCS0493986.1"/>
    <property type="molecule type" value="Genomic_DNA"/>
</dbReference>
<feature type="transmembrane region" description="Helical" evidence="7">
    <location>
        <begin position="146"/>
        <end position="170"/>
    </location>
</feature>
<gene>
    <name evidence="9" type="ORF">NVS89_02675</name>
</gene>
<dbReference type="PANTHER" id="PTHR11403">
    <property type="entry name" value="CYTOCHROME C OXIDASE SUBUNIT III"/>
    <property type="match status" value="1"/>
</dbReference>
<keyword evidence="10" id="KW-1185">Reference proteome</keyword>
<dbReference type="PROSITE" id="PS50253">
    <property type="entry name" value="COX3"/>
    <property type="match status" value="1"/>
</dbReference>
<protein>
    <submittedName>
        <fullName evidence="9">Cytochrome c oxidase subunit 3</fullName>
    </submittedName>
</protein>